<evidence type="ECO:0000313" key="3">
    <source>
        <dbReference type="Proteomes" id="UP000182761"/>
    </source>
</evidence>
<keyword evidence="3" id="KW-1185">Reference proteome</keyword>
<dbReference type="InterPro" id="IPR009061">
    <property type="entry name" value="DNA-bd_dom_put_sf"/>
</dbReference>
<organism evidence="2 3">
    <name type="scientific">Apibacter mensalis</name>
    <dbReference type="NCBI Taxonomy" id="1586267"/>
    <lineage>
        <taxon>Bacteria</taxon>
        <taxon>Pseudomonadati</taxon>
        <taxon>Bacteroidota</taxon>
        <taxon>Flavobacteriia</taxon>
        <taxon>Flavobacteriales</taxon>
        <taxon>Weeksellaceae</taxon>
        <taxon>Apibacter</taxon>
    </lineage>
</organism>
<dbReference type="Proteomes" id="UP000182761">
    <property type="component" value="Unassembled WGS sequence"/>
</dbReference>
<dbReference type="EMBL" id="FCOR01000011">
    <property type="protein sequence ID" value="CVK16866.1"/>
    <property type="molecule type" value="Genomic_DNA"/>
</dbReference>
<evidence type="ECO:0000313" key="2">
    <source>
        <dbReference type="EMBL" id="CVK16866.1"/>
    </source>
</evidence>
<protein>
    <submittedName>
        <fullName evidence="2">DNA binding domain-containing protein, excisionase family</fullName>
    </submittedName>
</protein>
<dbReference type="OrthoDB" id="1003442at2"/>
<dbReference type="RefSeq" id="WP_055426048.1">
    <property type="nucleotide sequence ID" value="NZ_FCOR01000011.1"/>
</dbReference>
<accession>A0A0X3AR61</accession>
<reference evidence="2 3" key="1">
    <citation type="submission" date="2016-01" db="EMBL/GenBank/DDBJ databases">
        <authorList>
            <person name="McClelland M."/>
            <person name="Jain A."/>
            <person name="Saraogi P."/>
            <person name="Mendelson R."/>
            <person name="Westerman R."/>
            <person name="SanMiguel P."/>
            <person name="Csonka L."/>
        </authorList>
    </citation>
    <scope>NUCLEOTIDE SEQUENCE [LARGE SCALE GENOMIC DNA]</scope>
    <source>
        <strain evidence="2 3">R-53146</strain>
    </source>
</reference>
<dbReference type="AlphaFoldDB" id="A0A0X3AR61"/>
<proteinExistence type="predicted"/>
<dbReference type="STRING" id="1586267.GCA_001418685_01732"/>
<dbReference type="InterPro" id="IPR041657">
    <property type="entry name" value="HTH_17"/>
</dbReference>
<dbReference type="SUPFAM" id="SSF46955">
    <property type="entry name" value="Putative DNA-binding domain"/>
    <property type="match status" value="1"/>
</dbReference>
<gene>
    <name evidence="2" type="ORF">Ga0061079_11159</name>
</gene>
<evidence type="ECO:0000259" key="1">
    <source>
        <dbReference type="Pfam" id="PF12728"/>
    </source>
</evidence>
<dbReference type="Pfam" id="PF12728">
    <property type="entry name" value="HTH_17"/>
    <property type="match status" value="1"/>
</dbReference>
<name>A0A0X3AR61_9FLAO</name>
<sequence length="60" mass="7153">MKVLTIKEVVDRTAISRRTLYRMIERGVIGTEDTFKIGYIRKKRVFTEKWVNDFIKSQMG</sequence>
<feature type="domain" description="Helix-turn-helix" evidence="1">
    <location>
        <begin position="3"/>
        <end position="58"/>
    </location>
</feature>